<name>A0ABR8FRL9_9NOSO</name>
<evidence type="ECO:0000313" key="4">
    <source>
        <dbReference type="Proteomes" id="UP000603457"/>
    </source>
</evidence>
<keyword evidence="4" id="KW-1185">Reference proteome</keyword>
<feature type="compositionally biased region" description="Basic and acidic residues" evidence="1">
    <location>
        <begin position="248"/>
        <end position="265"/>
    </location>
</feature>
<dbReference type="Proteomes" id="UP000603457">
    <property type="component" value="Unassembled WGS sequence"/>
</dbReference>
<gene>
    <name evidence="3" type="ORF">H6G74_06995</name>
</gene>
<dbReference type="EMBL" id="JACJTB010000005">
    <property type="protein sequence ID" value="MBD2594076.1"/>
    <property type="molecule type" value="Genomic_DNA"/>
</dbReference>
<proteinExistence type="predicted"/>
<feature type="region of interest" description="Disordered" evidence="1">
    <location>
        <begin position="1"/>
        <end position="40"/>
    </location>
</feature>
<evidence type="ECO:0000259" key="2">
    <source>
        <dbReference type="Pfam" id="PF13699"/>
    </source>
</evidence>
<sequence length="386" mass="43460">MKLGNGEANENYQPQYQPDTSTSRLQMKLTIGQPGDKYEQEADRIAKDVVQSIHSTDNQVVQNKEQPTESIGQGQNFWLSRMSIQQPPYQPDTTTPRLQMKLSIQEAREELEPSLDQQSNTSIQPLIQHMNIGGMAVSLDVEAGIQRARSGGQPLADSIREPMEQVFGADFSGVRVHTDAQADQLNQSIQAKAFTTGQDVFFRQGEYEPGSQGGQELLAHELTHVVQQGRGKVECLKKSPLEEVEAVTDTKSHANNKEAPDKNKELSIQRCDGGQVLRGYVQRYIPYRSVQMGIGIINNPEFPFRRLRITATIYQRHLDYLQSTNPHMISIERALEAVYNYRRALTLDITPPFVYSCTAKYKNDVQADIRLLDEWLHGVLTTISTG</sequence>
<accession>A0ABR8FRL9</accession>
<dbReference type="Pfam" id="PF13699">
    <property type="entry name" value="eCIS_core"/>
    <property type="match status" value="1"/>
</dbReference>
<protein>
    <submittedName>
        <fullName evidence="3">DUF4157 domain-containing protein</fullName>
    </submittedName>
</protein>
<comment type="caution">
    <text evidence="3">The sequence shown here is derived from an EMBL/GenBank/DDBJ whole genome shotgun (WGS) entry which is preliminary data.</text>
</comment>
<feature type="compositionally biased region" description="Polar residues" evidence="1">
    <location>
        <begin position="8"/>
        <end position="25"/>
    </location>
</feature>
<feature type="domain" description="eCIS core" evidence="2">
    <location>
        <begin position="154"/>
        <end position="231"/>
    </location>
</feature>
<evidence type="ECO:0000256" key="1">
    <source>
        <dbReference type="SAM" id="MobiDB-lite"/>
    </source>
</evidence>
<dbReference type="InterPro" id="IPR025295">
    <property type="entry name" value="eCIS_core_dom"/>
</dbReference>
<evidence type="ECO:0000313" key="3">
    <source>
        <dbReference type="EMBL" id="MBD2594076.1"/>
    </source>
</evidence>
<feature type="region of interest" description="Disordered" evidence="1">
    <location>
        <begin position="246"/>
        <end position="265"/>
    </location>
</feature>
<organism evidence="3 4">
    <name type="scientific">Nostoc spongiaeforme FACHB-130</name>
    <dbReference type="NCBI Taxonomy" id="1357510"/>
    <lineage>
        <taxon>Bacteria</taxon>
        <taxon>Bacillati</taxon>
        <taxon>Cyanobacteriota</taxon>
        <taxon>Cyanophyceae</taxon>
        <taxon>Nostocales</taxon>
        <taxon>Nostocaceae</taxon>
        <taxon>Nostoc</taxon>
    </lineage>
</organism>
<reference evidence="3 4" key="1">
    <citation type="journal article" date="2020" name="ISME J.">
        <title>Comparative genomics reveals insights into cyanobacterial evolution and habitat adaptation.</title>
        <authorList>
            <person name="Chen M.Y."/>
            <person name="Teng W.K."/>
            <person name="Zhao L."/>
            <person name="Hu C.X."/>
            <person name="Zhou Y.K."/>
            <person name="Han B.P."/>
            <person name="Song L.R."/>
            <person name="Shu W.S."/>
        </authorList>
    </citation>
    <scope>NUCLEOTIDE SEQUENCE [LARGE SCALE GENOMIC DNA]</scope>
    <source>
        <strain evidence="3 4">FACHB-130</strain>
    </source>
</reference>